<dbReference type="AlphaFoldDB" id="A0A2S2NK11"/>
<evidence type="ECO:0000313" key="2">
    <source>
        <dbReference type="EMBL" id="MBY17497.1"/>
    </source>
</evidence>
<evidence type="ECO:0000256" key="1">
    <source>
        <dbReference type="SAM" id="MobiDB-lite"/>
    </source>
</evidence>
<feature type="region of interest" description="Disordered" evidence="1">
    <location>
        <begin position="49"/>
        <end position="83"/>
    </location>
</feature>
<protein>
    <submittedName>
        <fullName evidence="2">Uncharacterized protein</fullName>
    </submittedName>
</protein>
<accession>A0A2S2NK11</accession>
<gene>
    <name evidence="2" type="ORF">g.72956</name>
</gene>
<dbReference type="EMBL" id="GGMR01004878">
    <property type="protein sequence ID" value="MBY17497.1"/>
    <property type="molecule type" value="Transcribed_RNA"/>
</dbReference>
<feature type="compositionally biased region" description="Polar residues" evidence="1">
    <location>
        <begin position="55"/>
        <end position="66"/>
    </location>
</feature>
<organism evidence="2">
    <name type="scientific">Schizaphis graminum</name>
    <name type="common">Green bug aphid</name>
    <dbReference type="NCBI Taxonomy" id="13262"/>
    <lineage>
        <taxon>Eukaryota</taxon>
        <taxon>Metazoa</taxon>
        <taxon>Ecdysozoa</taxon>
        <taxon>Arthropoda</taxon>
        <taxon>Hexapoda</taxon>
        <taxon>Insecta</taxon>
        <taxon>Pterygota</taxon>
        <taxon>Neoptera</taxon>
        <taxon>Paraneoptera</taxon>
        <taxon>Hemiptera</taxon>
        <taxon>Sternorrhyncha</taxon>
        <taxon>Aphidomorpha</taxon>
        <taxon>Aphidoidea</taxon>
        <taxon>Aphididae</taxon>
        <taxon>Aphidini</taxon>
        <taxon>Schizaphis</taxon>
    </lineage>
</organism>
<sequence>MNTTFQGGDAKLVHKEEDQVDRMSTDQILQNPLWAAIYRRGWADRSVDIQRSQDETTNLDPTTCSSEHYEQYEPSPAVKVRTDAQRARIRKNYQKLKEKIKAKRQLANEQ</sequence>
<reference evidence="2" key="1">
    <citation type="submission" date="2018-04" db="EMBL/GenBank/DDBJ databases">
        <title>Transcriptome of Schizaphis graminum biotype I.</title>
        <authorList>
            <person name="Scully E.D."/>
            <person name="Geib S.M."/>
            <person name="Palmer N.A."/>
            <person name="Koch K."/>
            <person name="Bradshaw J."/>
            <person name="Heng-Moss T."/>
            <person name="Sarath G."/>
        </authorList>
    </citation>
    <scope>NUCLEOTIDE SEQUENCE</scope>
</reference>
<name>A0A2S2NK11_SCHGA</name>
<proteinExistence type="predicted"/>